<dbReference type="PANTHER" id="PTHR43674">
    <property type="entry name" value="NITRILASE C965.09-RELATED"/>
    <property type="match status" value="1"/>
</dbReference>
<dbReference type="InterPro" id="IPR003010">
    <property type="entry name" value="C-N_Hydrolase"/>
</dbReference>
<accession>A0A251WZZ7</accession>
<dbReference type="RefSeq" id="WP_086449668.1">
    <property type="nucleotide sequence ID" value="NZ_MSPP01000001.1"/>
</dbReference>
<evidence type="ECO:0000313" key="4">
    <source>
        <dbReference type="EMBL" id="OUD10017.1"/>
    </source>
</evidence>
<dbReference type="AlphaFoldDB" id="A0A251WZZ7"/>
<dbReference type="InterPro" id="IPR050345">
    <property type="entry name" value="Aliph_Amidase/BUP"/>
</dbReference>
<evidence type="ECO:0000256" key="1">
    <source>
        <dbReference type="ARBA" id="ARBA00010613"/>
    </source>
</evidence>
<name>A0A251WZZ7_9RHOB</name>
<dbReference type="SUPFAM" id="SSF56317">
    <property type="entry name" value="Carbon-nitrogen hydrolase"/>
    <property type="match status" value="1"/>
</dbReference>
<reference evidence="4 5" key="1">
    <citation type="submission" date="2016-12" db="EMBL/GenBank/DDBJ databases">
        <title>The draft genome sequence of HSLHS2.</title>
        <authorList>
            <person name="Hu D."/>
            <person name="Wang L."/>
            <person name="Shao Z."/>
        </authorList>
    </citation>
    <scope>NUCLEOTIDE SEQUENCE [LARGE SCALE GENOMIC DNA]</scope>
    <source>
        <strain evidence="4">MCCC 1A06712</strain>
    </source>
</reference>
<dbReference type="InterPro" id="IPR036526">
    <property type="entry name" value="C-N_Hydrolase_sf"/>
</dbReference>
<dbReference type="PROSITE" id="PS01227">
    <property type="entry name" value="UPF0012"/>
    <property type="match status" value="1"/>
</dbReference>
<gene>
    <name evidence="4" type="ORF">BVC71_00400</name>
</gene>
<dbReference type="Proteomes" id="UP000194664">
    <property type="component" value="Unassembled WGS sequence"/>
</dbReference>
<evidence type="ECO:0000313" key="5">
    <source>
        <dbReference type="Proteomes" id="UP000194664"/>
    </source>
</evidence>
<sequence length="261" mass="28290">MNLRIAALQMTPTRAQDNETRLARGLNEAAAQGATLLLAPELALSGYNQSAEALRDVASEVPAAIKRLAQKVKETGVALALGVPRIEDDQLFNSAVLITPEDGVVLTYDKCHLFGEEERATFAQGNRRSRLVNWNGLKVGLLICYDVEFPEMVRSLALDGMQLALVPTALPKVGDITTVSDRYIPTRAFENGIFVAYAGLSGVENGMTYLGGSHIAAPDCRTLAKCGEDEALLIADLDTGLVGRSDRSGPYLRDRRPELYR</sequence>
<keyword evidence="2" id="KW-0378">Hydrolase</keyword>
<feature type="domain" description="CN hydrolase" evidence="3">
    <location>
        <begin position="3"/>
        <end position="239"/>
    </location>
</feature>
<dbReference type="Gene3D" id="3.60.110.10">
    <property type="entry name" value="Carbon-nitrogen hydrolase"/>
    <property type="match status" value="1"/>
</dbReference>
<dbReference type="OrthoDB" id="9811121at2"/>
<proteinExistence type="inferred from homology"/>
<dbReference type="PANTHER" id="PTHR43674:SF2">
    <property type="entry name" value="BETA-UREIDOPROPIONASE"/>
    <property type="match status" value="1"/>
</dbReference>
<evidence type="ECO:0000259" key="3">
    <source>
        <dbReference type="PROSITE" id="PS50263"/>
    </source>
</evidence>
<dbReference type="PROSITE" id="PS50263">
    <property type="entry name" value="CN_HYDROLASE"/>
    <property type="match status" value="1"/>
</dbReference>
<evidence type="ECO:0000256" key="2">
    <source>
        <dbReference type="ARBA" id="ARBA00022801"/>
    </source>
</evidence>
<dbReference type="Pfam" id="PF00795">
    <property type="entry name" value="CN_hydrolase"/>
    <property type="match status" value="1"/>
</dbReference>
<keyword evidence="5" id="KW-1185">Reference proteome</keyword>
<dbReference type="CDD" id="cd07576">
    <property type="entry name" value="R-amidase_like"/>
    <property type="match status" value="1"/>
</dbReference>
<dbReference type="GO" id="GO:0016811">
    <property type="term" value="F:hydrolase activity, acting on carbon-nitrogen (but not peptide) bonds, in linear amides"/>
    <property type="evidence" value="ECO:0007669"/>
    <property type="project" value="UniProtKB-ARBA"/>
</dbReference>
<protein>
    <recommendedName>
        <fullName evidence="3">CN hydrolase domain-containing protein</fullName>
    </recommendedName>
</protein>
<dbReference type="EMBL" id="MSPP01000001">
    <property type="protein sequence ID" value="OUD10017.1"/>
    <property type="molecule type" value="Genomic_DNA"/>
</dbReference>
<dbReference type="InterPro" id="IPR044083">
    <property type="entry name" value="RamA-like"/>
</dbReference>
<comment type="similarity">
    <text evidence="1">Belongs to the carbon-nitrogen hydrolase superfamily. NIT1/NIT2 family.</text>
</comment>
<organism evidence="4 5">
    <name type="scientific">Marivivens niveibacter</name>
    <dbReference type="NCBI Taxonomy" id="1930667"/>
    <lineage>
        <taxon>Bacteria</taxon>
        <taxon>Pseudomonadati</taxon>
        <taxon>Pseudomonadota</taxon>
        <taxon>Alphaproteobacteria</taxon>
        <taxon>Rhodobacterales</taxon>
        <taxon>Paracoccaceae</taxon>
        <taxon>Marivivens group</taxon>
        <taxon>Marivivens</taxon>
    </lineage>
</organism>
<comment type="caution">
    <text evidence="4">The sequence shown here is derived from an EMBL/GenBank/DDBJ whole genome shotgun (WGS) entry which is preliminary data.</text>
</comment>
<dbReference type="InterPro" id="IPR001110">
    <property type="entry name" value="UPF0012_CS"/>
</dbReference>